<dbReference type="CDD" id="cd11724">
    <property type="entry name" value="TP_methylase"/>
    <property type="match status" value="1"/>
</dbReference>
<name>A0A1H3Y2L6_9GAMM</name>
<dbReference type="EMBL" id="FNRJ01000001">
    <property type="protein sequence ID" value="SEA05856.1"/>
    <property type="molecule type" value="Genomic_DNA"/>
</dbReference>
<dbReference type="InterPro" id="IPR035996">
    <property type="entry name" value="4pyrrol_Methylase_sf"/>
</dbReference>
<dbReference type="GO" id="GO:0032259">
    <property type="term" value="P:methylation"/>
    <property type="evidence" value="ECO:0007669"/>
    <property type="project" value="UniProtKB-KW"/>
</dbReference>
<dbReference type="Gene3D" id="3.40.1010.10">
    <property type="entry name" value="Cobalt-precorrin-4 Transmethylase, Domain 1"/>
    <property type="match status" value="1"/>
</dbReference>
<dbReference type="InterPro" id="IPR050161">
    <property type="entry name" value="Siro_Cobalamin_biosynth"/>
</dbReference>
<dbReference type="Pfam" id="PF00590">
    <property type="entry name" value="TP_methylase"/>
    <property type="match status" value="1"/>
</dbReference>
<dbReference type="GO" id="GO:0004851">
    <property type="term" value="F:uroporphyrin-III C-methyltransferase activity"/>
    <property type="evidence" value="ECO:0007669"/>
    <property type="project" value="TreeGrafter"/>
</dbReference>
<evidence type="ECO:0000313" key="7">
    <source>
        <dbReference type="Proteomes" id="UP000242469"/>
    </source>
</evidence>
<dbReference type="STRING" id="1122198.SAMN02745729_101354"/>
<dbReference type="InterPro" id="IPR014777">
    <property type="entry name" value="4pyrrole_Mease_sub1"/>
</dbReference>
<sequence length="251" mass="27382">MSTKTVPTTPTPTQGEMYLVSAGIGDADNLTLKALKTIQSADLILAMPFVEKQLAEHFPEGVEILDAGHGLFTSLARSGVDSSEIEKRETHVRHRVRQAVSEGLCVVVVEFGDPTLFGPQVGYLGEFHDLNPVIIPGISSFNAANALLAQPLLHSSSQRLMMTTAGGIKDYTGIPPDVLVLFTMRLNVEELCSNLLKLYTSDTPLVLVLSAGFNKHERVIHLTLESFREQGEELEIPWACLIYVGAIDVDR</sequence>
<evidence type="ECO:0000256" key="1">
    <source>
        <dbReference type="ARBA" id="ARBA00004953"/>
    </source>
</evidence>
<keyword evidence="7" id="KW-1185">Reference proteome</keyword>
<dbReference type="PANTHER" id="PTHR45790">
    <property type="entry name" value="SIROHEME SYNTHASE-RELATED"/>
    <property type="match status" value="1"/>
</dbReference>
<comment type="pathway">
    <text evidence="1">Cofactor biosynthesis; adenosylcobalamin biosynthesis.</text>
</comment>
<dbReference type="GO" id="GO:0019354">
    <property type="term" value="P:siroheme biosynthetic process"/>
    <property type="evidence" value="ECO:0007669"/>
    <property type="project" value="TreeGrafter"/>
</dbReference>
<keyword evidence="3" id="KW-0808">Transferase</keyword>
<evidence type="ECO:0000256" key="4">
    <source>
        <dbReference type="ARBA" id="ARBA00022691"/>
    </source>
</evidence>
<protein>
    <submittedName>
        <fullName evidence="6">Uroporphyrinogen-III methylase (Siroheme synthase)</fullName>
    </submittedName>
</protein>
<keyword evidence="4" id="KW-0949">S-adenosyl-L-methionine</keyword>
<dbReference type="PANTHER" id="PTHR45790:SF6">
    <property type="entry name" value="UROPORPHYRINOGEN-III C-METHYLTRANSFERASE"/>
    <property type="match status" value="1"/>
</dbReference>
<evidence type="ECO:0000256" key="3">
    <source>
        <dbReference type="ARBA" id="ARBA00022679"/>
    </source>
</evidence>
<dbReference type="Proteomes" id="UP000242469">
    <property type="component" value="Unassembled WGS sequence"/>
</dbReference>
<dbReference type="Gene3D" id="3.30.950.10">
    <property type="entry name" value="Methyltransferase, Cobalt-precorrin-4 Transmethylase, Domain 2"/>
    <property type="match status" value="1"/>
</dbReference>
<dbReference type="RefSeq" id="WP_091822141.1">
    <property type="nucleotide sequence ID" value="NZ_FNRJ01000001.1"/>
</dbReference>
<evidence type="ECO:0000256" key="2">
    <source>
        <dbReference type="ARBA" id="ARBA00022603"/>
    </source>
</evidence>
<proteinExistence type="predicted"/>
<organism evidence="6 7">
    <name type="scientific">Marinobacterium iners DSM 11526</name>
    <dbReference type="NCBI Taxonomy" id="1122198"/>
    <lineage>
        <taxon>Bacteria</taxon>
        <taxon>Pseudomonadati</taxon>
        <taxon>Pseudomonadota</taxon>
        <taxon>Gammaproteobacteria</taxon>
        <taxon>Oceanospirillales</taxon>
        <taxon>Oceanospirillaceae</taxon>
        <taxon>Marinobacterium</taxon>
    </lineage>
</organism>
<reference evidence="7" key="1">
    <citation type="submission" date="2016-10" db="EMBL/GenBank/DDBJ databases">
        <authorList>
            <person name="Varghese N."/>
            <person name="Submissions S."/>
        </authorList>
    </citation>
    <scope>NUCLEOTIDE SEQUENCE [LARGE SCALE GENOMIC DNA]</scope>
    <source>
        <strain evidence="7">DSM 11526</strain>
    </source>
</reference>
<dbReference type="OrthoDB" id="9804789at2"/>
<keyword evidence="2 6" id="KW-0489">Methyltransferase</keyword>
<evidence type="ECO:0000313" key="6">
    <source>
        <dbReference type="EMBL" id="SEA05856.1"/>
    </source>
</evidence>
<dbReference type="InterPro" id="IPR014776">
    <property type="entry name" value="4pyrrole_Mease_sub2"/>
</dbReference>
<gene>
    <name evidence="6" type="ORF">SAMN02745729_101354</name>
</gene>
<evidence type="ECO:0000259" key="5">
    <source>
        <dbReference type="Pfam" id="PF00590"/>
    </source>
</evidence>
<dbReference type="SUPFAM" id="SSF53790">
    <property type="entry name" value="Tetrapyrrole methylase"/>
    <property type="match status" value="1"/>
</dbReference>
<dbReference type="InterPro" id="IPR000878">
    <property type="entry name" value="4pyrrol_Mease"/>
</dbReference>
<feature type="domain" description="Tetrapyrrole methylase" evidence="5">
    <location>
        <begin position="18"/>
        <end position="226"/>
    </location>
</feature>
<dbReference type="AlphaFoldDB" id="A0A1H3Y2L6"/>
<accession>A0A1H3Y2L6</accession>